<evidence type="ECO:0000313" key="1">
    <source>
        <dbReference type="EMBL" id="TSJ41172.1"/>
    </source>
</evidence>
<keyword evidence="2" id="KW-1185">Reference proteome</keyword>
<dbReference type="AlphaFoldDB" id="A0A556MMX9"/>
<proteinExistence type="predicted"/>
<name>A0A556MMX9_9FLAO</name>
<sequence>MGRFISISLVAIIISNTVVFAQKHEPVPMRMLLQETVLFAIPFSSEEMVRTDVDQLSAVTINIYNNVNSNYLTLEVLGASKVMTFQLLNAEGQEMYAGEILGTQLVETQSWPAGTYYLLCGTKRETIDLIK</sequence>
<gene>
    <name evidence="1" type="ORF">FO442_14765</name>
</gene>
<comment type="caution">
    <text evidence="1">The sequence shown here is derived from an EMBL/GenBank/DDBJ whole genome shotgun (WGS) entry which is preliminary data.</text>
</comment>
<evidence type="ECO:0000313" key="2">
    <source>
        <dbReference type="Proteomes" id="UP000316008"/>
    </source>
</evidence>
<dbReference type="EMBL" id="VLPL01000008">
    <property type="protein sequence ID" value="TSJ41172.1"/>
    <property type="molecule type" value="Genomic_DNA"/>
</dbReference>
<dbReference type="OrthoDB" id="9803461at2"/>
<dbReference type="Proteomes" id="UP000316008">
    <property type="component" value="Unassembled WGS sequence"/>
</dbReference>
<accession>A0A556MMX9</accession>
<organism evidence="1 2">
    <name type="scientific">Fluviicola chungangensis</name>
    <dbReference type="NCBI Taxonomy" id="2597671"/>
    <lineage>
        <taxon>Bacteria</taxon>
        <taxon>Pseudomonadati</taxon>
        <taxon>Bacteroidota</taxon>
        <taxon>Flavobacteriia</taxon>
        <taxon>Flavobacteriales</taxon>
        <taxon>Crocinitomicaceae</taxon>
        <taxon>Fluviicola</taxon>
    </lineage>
</organism>
<dbReference type="RefSeq" id="WP_144333983.1">
    <property type="nucleotide sequence ID" value="NZ_VLPL01000008.1"/>
</dbReference>
<evidence type="ECO:0008006" key="3">
    <source>
        <dbReference type="Google" id="ProtNLM"/>
    </source>
</evidence>
<reference evidence="1 2" key="1">
    <citation type="submission" date="2019-07" db="EMBL/GenBank/DDBJ databases">
        <authorList>
            <person name="Huq M.A."/>
        </authorList>
    </citation>
    <scope>NUCLEOTIDE SEQUENCE [LARGE SCALE GENOMIC DNA]</scope>
    <source>
        <strain evidence="1 2">MAH-3</strain>
    </source>
</reference>
<protein>
    <recommendedName>
        <fullName evidence="3">T9SS type A sorting domain-containing protein</fullName>
    </recommendedName>
</protein>